<proteinExistence type="predicted"/>
<evidence type="ECO:0000313" key="2">
    <source>
        <dbReference type="Proteomes" id="UP000604046"/>
    </source>
</evidence>
<dbReference type="Proteomes" id="UP000604046">
    <property type="component" value="Unassembled WGS sequence"/>
</dbReference>
<dbReference type="EMBL" id="CAJNDS010000258">
    <property type="protein sequence ID" value="CAE7034927.1"/>
    <property type="molecule type" value="Genomic_DNA"/>
</dbReference>
<reference evidence="1" key="1">
    <citation type="submission" date="2021-02" db="EMBL/GenBank/DDBJ databases">
        <authorList>
            <person name="Dougan E. K."/>
            <person name="Rhodes N."/>
            <person name="Thang M."/>
            <person name="Chan C."/>
        </authorList>
    </citation>
    <scope>NUCLEOTIDE SEQUENCE</scope>
</reference>
<name>A0A812IJJ1_9DINO</name>
<keyword evidence="2" id="KW-1185">Reference proteome</keyword>
<accession>A0A812IJJ1</accession>
<gene>
    <name evidence="1" type="primary">MMT2</name>
    <name evidence="1" type="ORF">SNAT2548_LOCUS4220</name>
</gene>
<evidence type="ECO:0000313" key="1">
    <source>
        <dbReference type="EMBL" id="CAE7034927.1"/>
    </source>
</evidence>
<sequence length="107" mass="12231">MRKHEHMVGFFSLPGLATDDPWNATHFYIPAPFFLWDDSWYHGLEALIQVVQGLSPELCREVSCQACQADPDRVLQDHQRLSTDVDAVESSDMDLHTQTWKNVQMAG</sequence>
<comment type="caution">
    <text evidence="1">The sequence shown here is derived from an EMBL/GenBank/DDBJ whole genome shotgun (WGS) entry which is preliminary data.</text>
</comment>
<protein>
    <submittedName>
        <fullName evidence="1">MMT2 protein</fullName>
    </submittedName>
</protein>
<organism evidence="1 2">
    <name type="scientific">Symbiodinium natans</name>
    <dbReference type="NCBI Taxonomy" id="878477"/>
    <lineage>
        <taxon>Eukaryota</taxon>
        <taxon>Sar</taxon>
        <taxon>Alveolata</taxon>
        <taxon>Dinophyceae</taxon>
        <taxon>Suessiales</taxon>
        <taxon>Symbiodiniaceae</taxon>
        <taxon>Symbiodinium</taxon>
    </lineage>
</organism>
<dbReference type="AlphaFoldDB" id="A0A812IJJ1"/>